<evidence type="ECO:0000256" key="1">
    <source>
        <dbReference type="SAM" id="Coils"/>
    </source>
</evidence>
<dbReference type="Proteomes" id="UP000198312">
    <property type="component" value="Chromosome"/>
</dbReference>
<gene>
    <name evidence="2" type="ORF">CFK37_18300</name>
</gene>
<dbReference type="AlphaFoldDB" id="A0A220U753"/>
<accession>A0A220U753</accession>
<name>A0A220U753_9BACI</name>
<dbReference type="EMBL" id="CP022315">
    <property type="protein sequence ID" value="ASK63969.1"/>
    <property type="molecule type" value="Genomic_DNA"/>
</dbReference>
<keyword evidence="3" id="KW-1185">Reference proteome</keyword>
<proteinExistence type="predicted"/>
<protein>
    <submittedName>
        <fullName evidence="2">Uncharacterized protein</fullName>
    </submittedName>
</protein>
<evidence type="ECO:0000313" key="3">
    <source>
        <dbReference type="Proteomes" id="UP000198312"/>
    </source>
</evidence>
<organism evidence="2 3">
    <name type="scientific">Virgibacillus phasianinus</name>
    <dbReference type="NCBI Taxonomy" id="2017483"/>
    <lineage>
        <taxon>Bacteria</taxon>
        <taxon>Bacillati</taxon>
        <taxon>Bacillota</taxon>
        <taxon>Bacilli</taxon>
        <taxon>Bacillales</taxon>
        <taxon>Bacillaceae</taxon>
        <taxon>Virgibacillus</taxon>
    </lineage>
</organism>
<feature type="coiled-coil region" evidence="1">
    <location>
        <begin position="13"/>
        <end position="40"/>
    </location>
</feature>
<dbReference type="OrthoDB" id="2354703at2"/>
<dbReference type="KEGG" id="vil:CFK37_18300"/>
<keyword evidence="1" id="KW-0175">Coiled coil</keyword>
<evidence type="ECO:0000313" key="2">
    <source>
        <dbReference type="EMBL" id="ASK63969.1"/>
    </source>
</evidence>
<sequence>MRHIYAFESKDDYIKYQEIIERFSEKLKKYQKLMEEEFELIDPPKGIVWTTEELATSVLADQFAPAYTNENVIHFSPDLESWKALFIKQLEGRKNARIERFYKNLSENQLFTLVAHELTHHLDLFLDDFDDEREDSIWFEEGMCDYLARKMTLNKVEFKEITEVESELVKMFNEDYGNHSLDVFGSGSYQGSLTSIMFDYWRSFLSIKYLVEVRANHDIKQVFKDYHKWDKEGRVVPLTAYFELNTWFLSSR</sequence>
<dbReference type="RefSeq" id="WP_089063227.1">
    <property type="nucleotide sequence ID" value="NZ_CP022315.1"/>
</dbReference>
<reference evidence="2 3" key="1">
    <citation type="submission" date="2017-07" db="EMBL/GenBank/DDBJ databases">
        <title>Virgibacillus sp. LM2416.</title>
        <authorList>
            <person name="Tak E.J."/>
            <person name="Bae J.-W."/>
        </authorList>
    </citation>
    <scope>NUCLEOTIDE SEQUENCE [LARGE SCALE GENOMIC DNA]</scope>
    <source>
        <strain evidence="2 3">LM2416</strain>
    </source>
</reference>